<dbReference type="InterPro" id="IPR032508">
    <property type="entry name" value="FecR_C"/>
</dbReference>
<evidence type="ECO:0000256" key="1">
    <source>
        <dbReference type="SAM" id="Phobius"/>
    </source>
</evidence>
<keyword evidence="6" id="KW-1185">Reference proteome</keyword>
<dbReference type="AlphaFoldDB" id="A0A1M6Z281"/>
<proteinExistence type="predicted"/>
<dbReference type="Pfam" id="PF04773">
    <property type="entry name" value="FecR"/>
    <property type="match status" value="1"/>
</dbReference>
<feature type="domain" description="FecR protein" evidence="2">
    <location>
        <begin position="174"/>
        <end position="272"/>
    </location>
</feature>
<sequence length="385" mass="43228">MSIINKILQISKSTASSILNKEKPDALLDSDFFSESDKQYILNQITDKKTLEQRAELIRQIDKEEGWLAIKNKIKTPTKKLQIWKYAAAAAVLLFISGIIATQYIVKDKFLEQKNSITKISINPGTDKAILTLGNGKQISLGEGDNYHSENTDSNGKEIVYNNNVSGDTELNYLTTPKGGQFLIKLADGTKIWLNSDSKLKFPTAFVDGKPREVELVYGEAYFDVSHSTAHKGSHFKVLTGKQDIEVLGTEFNVKAYENENVITTTLVKGKIKISNGTETQALQPGDRSVLSRSSNNLKMSTVDIFNEVAWKEGVFSFQNMPLKDIMKVLERWYNVKTVFKNPAIENVTFNGILDKNQKIEDILAIINEANNTPYEIEQNTVIFK</sequence>
<dbReference type="STRING" id="1423959.SAMN05444407_10352"/>
<dbReference type="Gene3D" id="3.55.50.30">
    <property type="match status" value="1"/>
</dbReference>
<dbReference type="EMBL" id="MAYF01000333">
    <property type="protein sequence ID" value="OCA72763.1"/>
    <property type="molecule type" value="Genomic_DNA"/>
</dbReference>
<accession>A0A1M6Z281</accession>
<evidence type="ECO:0000313" key="5">
    <source>
        <dbReference type="EMBL" id="SHL24482.1"/>
    </source>
</evidence>
<dbReference type="Proteomes" id="UP000093508">
    <property type="component" value="Unassembled WGS sequence"/>
</dbReference>
<dbReference type="RefSeq" id="WP_066699172.1">
    <property type="nucleotide sequence ID" value="NZ_FRBM01000003.1"/>
</dbReference>
<organism evidence="5 7">
    <name type="scientific">Chryseobacterium contaminans</name>
    <dbReference type="NCBI Taxonomy" id="1423959"/>
    <lineage>
        <taxon>Bacteria</taxon>
        <taxon>Pseudomonadati</taxon>
        <taxon>Bacteroidota</taxon>
        <taxon>Flavobacteriia</taxon>
        <taxon>Flavobacteriales</taxon>
        <taxon>Weeksellaceae</taxon>
        <taxon>Chryseobacterium group</taxon>
        <taxon>Chryseobacterium</taxon>
    </lineage>
</organism>
<protein>
    <submittedName>
        <fullName evidence="5">FecR family protein</fullName>
    </submittedName>
</protein>
<dbReference type="OrthoDB" id="649666at2"/>
<dbReference type="Pfam" id="PF16344">
    <property type="entry name" value="FecR_C"/>
    <property type="match status" value="1"/>
</dbReference>
<dbReference type="PANTHER" id="PTHR30273:SF2">
    <property type="entry name" value="PROTEIN FECR"/>
    <property type="match status" value="1"/>
</dbReference>
<evidence type="ECO:0000259" key="2">
    <source>
        <dbReference type="Pfam" id="PF04773"/>
    </source>
</evidence>
<dbReference type="PIRSF" id="PIRSF018266">
    <property type="entry name" value="FecR"/>
    <property type="match status" value="1"/>
</dbReference>
<dbReference type="Gene3D" id="2.60.120.1440">
    <property type="match status" value="1"/>
</dbReference>
<dbReference type="GO" id="GO:0016989">
    <property type="term" value="F:sigma factor antagonist activity"/>
    <property type="evidence" value="ECO:0007669"/>
    <property type="project" value="TreeGrafter"/>
</dbReference>
<dbReference type="EMBL" id="FRBM01000003">
    <property type="protein sequence ID" value="SHL24482.1"/>
    <property type="molecule type" value="Genomic_DNA"/>
</dbReference>
<evidence type="ECO:0000259" key="3">
    <source>
        <dbReference type="Pfam" id="PF16344"/>
    </source>
</evidence>
<reference evidence="4 6" key="1">
    <citation type="submission" date="2016-07" db="EMBL/GenBank/DDBJ databases">
        <authorList>
            <person name="Jeong J.-J."/>
            <person name="Kim D.W."/>
            <person name="Sang M.K."/>
            <person name="Choi I.-G."/>
            <person name="Kim K.D."/>
        </authorList>
    </citation>
    <scope>NUCLEOTIDE SEQUENCE [LARGE SCALE GENOMIC DNA]</scope>
    <source>
        <strain evidence="4 6">C-26</strain>
    </source>
</reference>
<name>A0A1M6Z281_9FLAO</name>
<evidence type="ECO:0000313" key="7">
    <source>
        <dbReference type="Proteomes" id="UP000184069"/>
    </source>
</evidence>
<dbReference type="PANTHER" id="PTHR30273">
    <property type="entry name" value="PERIPLASMIC SIGNAL SENSOR AND SIGMA FACTOR ACTIVATOR FECR-RELATED"/>
    <property type="match status" value="1"/>
</dbReference>
<evidence type="ECO:0000313" key="6">
    <source>
        <dbReference type="Proteomes" id="UP000093508"/>
    </source>
</evidence>
<dbReference type="InterPro" id="IPR012373">
    <property type="entry name" value="Ferrdict_sens_TM"/>
</dbReference>
<evidence type="ECO:0000313" key="4">
    <source>
        <dbReference type="EMBL" id="OCA72763.1"/>
    </source>
</evidence>
<dbReference type="Proteomes" id="UP000184069">
    <property type="component" value="Unassembled WGS sequence"/>
</dbReference>
<feature type="transmembrane region" description="Helical" evidence="1">
    <location>
        <begin position="83"/>
        <end position="106"/>
    </location>
</feature>
<gene>
    <name evidence="4" type="ORF">BBH99_12940</name>
    <name evidence="5" type="ORF">SAMN05444407_10352</name>
</gene>
<keyword evidence="1" id="KW-0472">Membrane</keyword>
<reference evidence="5 7" key="2">
    <citation type="submission" date="2016-11" db="EMBL/GenBank/DDBJ databases">
        <authorList>
            <person name="Jaros S."/>
            <person name="Januszkiewicz K."/>
            <person name="Wedrychowicz H."/>
        </authorList>
    </citation>
    <scope>NUCLEOTIDE SEQUENCE [LARGE SCALE GENOMIC DNA]</scope>
    <source>
        <strain evidence="5 7">DSM 27621</strain>
    </source>
</reference>
<feature type="domain" description="Protein FecR C-terminal" evidence="3">
    <location>
        <begin position="316"/>
        <end position="383"/>
    </location>
</feature>
<keyword evidence="1" id="KW-1133">Transmembrane helix</keyword>
<dbReference type="InterPro" id="IPR006860">
    <property type="entry name" value="FecR"/>
</dbReference>
<keyword evidence="1" id="KW-0812">Transmembrane</keyword>